<dbReference type="SFLD" id="SFLDG00179">
    <property type="entry name" value="mandelate_racemase"/>
    <property type="match status" value="1"/>
</dbReference>
<dbReference type="SUPFAM" id="SSF51604">
    <property type="entry name" value="Enolase C-terminal domain-like"/>
    <property type="match status" value="1"/>
</dbReference>
<evidence type="ECO:0000256" key="3">
    <source>
        <dbReference type="ARBA" id="ARBA00022842"/>
    </source>
</evidence>
<evidence type="ECO:0000313" key="6">
    <source>
        <dbReference type="EMBL" id="MBK1657330.1"/>
    </source>
</evidence>
<dbReference type="InterPro" id="IPR036849">
    <property type="entry name" value="Enolase-like_C_sf"/>
</dbReference>
<dbReference type="PROSITE" id="PS00909">
    <property type="entry name" value="MR_MLE_2"/>
    <property type="match status" value="1"/>
</dbReference>
<accession>A0ABS1CS93</accession>
<dbReference type="InterPro" id="IPR018110">
    <property type="entry name" value="Mandel_Rmase/mucon_lact_enz_CS"/>
</dbReference>
<dbReference type="Gene3D" id="3.20.20.120">
    <property type="entry name" value="Enolase-like C-terminal domain"/>
    <property type="match status" value="1"/>
</dbReference>
<dbReference type="Proteomes" id="UP000697995">
    <property type="component" value="Unassembled WGS sequence"/>
</dbReference>
<evidence type="ECO:0000256" key="4">
    <source>
        <dbReference type="SAM" id="MobiDB-lite"/>
    </source>
</evidence>
<dbReference type="EMBL" id="NRSG01000015">
    <property type="protein sequence ID" value="MBK1657330.1"/>
    <property type="molecule type" value="Genomic_DNA"/>
</dbReference>
<organism evidence="6 7">
    <name type="scientific">Paracraurococcus ruber</name>
    <dbReference type="NCBI Taxonomy" id="77675"/>
    <lineage>
        <taxon>Bacteria</taxon>
        <taxon>Pseudomonadati</taxon>
        <taxon>Pseudomonadota</taxon>
        <taxon>Alphaproteobacteria</taxon>
        <taxon>Acetobacterales</taxon>
        <taxon>Roseomonadaceae</taxon>
        <taxon>Paracraurococcus</taxon>
    </lineage>
</organism>
<keyword evidence="3" id="KW-0460">Magnesium</keyword>
<comment type="cofactor">
    <cofactor evidence="1">
        <name>Mg(2+)</name>
        <dbReference type="ChEBI" id="CHEBI:18420"/>
    </cofactor>
</comment>
<dbReference type="InterPro" id="IPR029017">
    <property type="entry name" value="Enolase-like_N"/>
</dbReference>
<dbReference type="PANTHER" id="PTHR13794:SF58">
    <property type="entry name" value="MITOCHONDRIAL ENOLASE SUPERFAMILY MEMBER 1"/>
    <property type="match status" value="1"/>
</dbReference>
<protein>
    <recommendedName>
        <fullName evidence="5">Mandelate racemase/muconate lactonizing enzyme C-terminal domain-containing protein</fullName>
    </recommendedName>
</protein>
<feature type="region of interest" description="Disordered" evidence="4">
    <location>
        <begin position="1"/>
        <end position="57"/>
    </location>
</feature>
<evidence type="ECO:0000256" key="1">
    <source>
        <dbReference type="ARBA" id="ARBA00001946"/>
    </source>
</evidence>
<feature type="compositionally biased region" description="Pro residues" evidence="4">
    <location>
        <begin position="35"/>
        <end position="48"/>
    </location>
</feature>
<dbReference type="Pfam" id="PF13378">
    <property type="entry name" value="MR_MLE_C"/>
    <property type="match status" value="1"/>
</dbReference>
<dbReference type="Pfam" id="PF02746">
    <property type="entry name" value="MR_MLE_N"/>
    <property type="match status" value="1"/>
</dbReference>
<evidence type="ECO:0000259" key="5">
    <source>
        <dbReference type="SMART" id="SM00922"/>
    </source>
</evidence>
<name>A0ABS1CS93_9PROT</name>
<reference evidence="6 7" key="1">
    <citation type="journal article" date="2020" name="Microorganisms">
        <title>Osmotic Adaptation and Compatible Solute Biosynthesis of Phototrophic Bacteria as Revealed from Genome Analyses.</title>
        <authorList>
            <person name="Imhoff J.F."/>
            <person name="Rahn T."/>
            <person name="Kunzel S."/>
            <person name="Keller A."/>
            <person name="Neulinger S.C."/>
        </authorList>
    </citation>
    <scope>NUCLEOTIDE SEQUENCE [LARGE SCALE GENOMIC DNA]</scope>
    <source>
        <strain evidence="6 7">DSM 15382</strain>
    </source>
</reference>
<keyword evidence="2" id="KW-0479">Metal-binding</keyword>
<gene>
    <name evidence="6" type="ORF">CKO45_03680</name>
</gene>
<dbReference type="InterPro" id="IPR013341">
    <property type="entry name" value="Mandelate_racemase_N_dom"/>
</dbReference>
<dbReference type="Gene3D" id="3.30.390.10">
    <property type="entry name" value="Enolase-like, N-terminal domain"/>
    <property type="match status" value="1"/>
</dbReference>
<dbReference type="InterPro" id="IPR029065">
    <property type="entry name" value="Enolase_C-like"/>
</dbReference>
<evidence type="ECO:0000313" key="7">
    <source>
        <dbReference type="Proteomes" id="UP000697995"/>
    </source>
</evidence>
<feature type="domain" description="Mandelate racemase/muconate lactonizing enzyme C-terminal" evidence="5">
    <location>
        <begin position="204"/>
        <end position="302"/>
    </location>
</feature>
<feature type="compositionally biased region" description="Gly residues" evidence="4">
    <location>
        <begin position="1"/>
        <end position="17"/>
    </location>
</feature>
<dbReference type="SFLD" id="SFLDS00001">
    <property type="entry name" value="Enolase"/>
    <property type="match status" value="1"/>
</dbReference>
<dbReference type="SUPFAM" id="SSF54826">
    <property type="entry name" value="Enolase N-terminal domain-like"/>
    <property type="match status" value="1"/>
</dbReference>
<comment type="caution">
    <text evidence="6">The sequence shown here is derived from an EMBL/GenBank/DDBJ whole genome shotgun (WGS) entry which is preliminary data.</text>
</comment>
<dbReference type="PANTHER" id="PTHR13794">
    <property type="entry name" value="ENOLASE SUPERFAMILY, MANDELATE RACEMASE"/>
    <property type="match status" value="1"/>
</dbReference>
<dbReference type="InterPro" id="IPR013342">
    <property type="entry name" value="Mandelate_racemase_C"/>
</dbReference>
<evidence type="ECO:0000256" key="2">
    <source>
        <dbReference type="ARBA" id="ARBA00022723"/>
    </source>
</evidence>
<proteinExistence type="predicted"/>
<keyword evidence="7" id="KW-1185">Reference proteome</keyword>
<dbReference type="SMART" id="SM00922">
    <property type="entry name" value="MR_MLE"/>
    <property type="match status" value="1"/>
</dbReference>
<sequence>MPCGLEGGAGQVPGGVGPAERPGHGSQLQGSGEAPPCPVARRLPPPRPTATIAAEGPPMLPRLTIQEVAVRAVDAPLDPPLRNSLNVIPRAPLVIAEVRTREGVTGNAYVFPYTPVALGATAALVRNIGAGLAGRPLAPTTLWSELHNGFRILGTEGLVQIALSCLDMAMWDALGRASGQPLCRLLGAEPRPLPIYASLRGWGAAMLAEEAGQAVAALGARTVKFKLGQARLEDDLDTVRAVRDAVGQPVDILVDYNQGLTRPEAERRGLALQDLDVRWLEEPLPVDDDAGLAALRGALRIPVQGGENWWGPKGMARALAAGAVDLCMPDAMKIGGVTGWLQAAAIAAAQRVPMSSHIFVEASAQLLPTTPTAHLLEHLDVAGPLLREPLQVRDGMALVPERPGLGLDWDAAALARWAADV</sequence>
<dbReference type="InterPro" id="IPR046945">
    <property type="entry name" value="RHMD-like"/>
</dbReference>